<dbReference type="PROSITE" id="PS50930">
    <property type="entry name" value="HTH_LYTTR"/>
    <property type="match status" value="1"/>
</dbReference>
<name>A0A926XYE8_9BACT</name>
<protein>
    <submittedName>
        <fullName evidence="2">LytTR family transcriptional regulator</fullName>
    </submittedName>
</protein>
<dbReference type="SMART" id="SM00850">
    <property type="entry name" value="LytTR"/>
    <property type="match status" value="1"/>
</dbReference>
<sequence length="114" mass="13239">MTTPTHSSVRMILYRPRLQVKLQEVLRVEGNNVYCIVHFVDGTALKIAICLSVMAQRLPELVRVHKQHLVNFSYVARIYKRKNSLELTSGVVLPVARRRKSQIQQQFNQFEPHA</sequence>
<proteinExistence type="predicted"/>
<dbReference type="Pfam" id="PF04397">
    <property type="entry name" value="LytTR"/>
    <property type="match status" value="1"/>
</dbReference>
<accession>A0A926XYE8</accession>
<dbReference type="GO" id="GO:0003677">
    <property type="term" value="F:DNA binding"/>
    <property type="evidence" value="ECO:0007669"/>
    <property type="project" value="InterPro"/>
</dbReference>
<dbReference type="AlphaFoldDB" id="A0A926XYE8"/>
<evidence type="ECO:0000259" key="1">
    <source>
        <dbReference type="PROSITE" id="PS50930"/>
    </source>
</evidence>
<dbReference type="Gene3D" id="2.40.50.1020">
    <property type="entry name" value="LytTr DNA-binding domain"/>
    <property type="match status" value="1"/>
</dbReference>
<dbReference type="RefSeq" id="WP_190885966.1">
    <property type="nucleotide sequence ID" value="NZ_JACWZY010000003.1"/>
</dbReference>
<reference evidence="2" key="1">
    <citation type="submission" date="2020-09" db="EMBL/GenBank/DDBJ databases">
        <authorList>
            <person name="Kim M.K."/>
        </authorList>
    </citation>
    <scope>NUCLEOTIDE SEQUENCE</scope>
    <source>
        <strain evidence="2">BT702</strain>
    </source>
</reference>
<evidence type="ECO:0000313" key="2">
    <source>
        <dbReference type="EMBL" id="MBD2700113.1"/>
    </source>
</evidence>
<feature type="domain" description="HTH LytTR-type" evidence="1">
    <location>
        <begin position="13"/>
        <end position="109"/>
    </location>
</feature>
<dbReference type="EMBL" id="JACWZY010000003">
    <property type="protein sequence ID" value="MBD2700113.1"/>
    <property type="molecule type" value="Genomic_DNA"/>
</dbReference>
<keyword evidence="3" id="KW-1185">Reference proteome</keyword>
<dbReference type="InterPro" id="IPR007492">
    <property type="entry name" value="LytTR_DNA-bd_dom"/>
</dbReference>
<dbReference type="Proteomes" id="UP000598820">
    <property type="component" value="Unassembled WGS sequence"/>
</dbReference>
<comment type="caution">
    <text evidence="2">The sequence shown here is derived from an EMBL/GenBank/DDBJ whole genome shotgun (WGS) entry which is preliminary data.</text>
</comment>
<evidence type="ECO:0000313" key="3">
    <source>
        <dbReference type="Proteomes" id="UP000598820"/>
    </source>
</evidence>
<organism evidence="2 3">
    <name type="scientific">Spirosoma profusum</name>
    <dbReference type="NCBI Taxonomy" id="2771354"/>
    <lineage>
        <taxon>Bacteria</taxon>
        <taxon>Pseudomonadati</taxon>
        <taxon>Bacteroidota</taxon>
        <taxon>Cytophagia</taxon>
        <taxon>Cytophagales</taxon>
        <taxon>Cytophagaceae</taxon>
        <taxon>Spirosoma</taxon>
    </lineage>
</organism>
<gene>
    <name evidence="2" type="ORF">IC229_05670</name>
</gene>